<dbReference type="InterPro" id="IPR037175">
    <property type="entry name" value="KFase_sf"/>
</dbReference>
<name>A0ABP7NE05_9MICO</name>
<dbReference type="InterPro" id="IPR007325">
    <property type="entry name" value="KFase/CYL"/>
</dbReference>
<organism evidence="1 2">
    <name type="scientific">Microbacterium soli</name>
    <dbReference type="NCBI Taxonomy" id="446075"/>
    <lineage>
        <taxon>Bacteria</taxon>
        <taxon>Bacillati</taxon>
        <taxon>Actinomycetota</taxon>
        <taxon>Actinomycetes</taxon>
        <taxon>Micrococcales</taxon>
        <taxon>Microbacteriaceae</taxon>
        <taxon>Microbacterium</taxon>
    </lineage>
</organism>
<dbReference type="PANTHER" id="PTHR31118:SF12">
    <property type="entry name" value="CYCLASE-LIKE PROTEIN 2"/>
    <property type="match status" value="1"/>
</dbReference>
<dbReference type="EMBL" id="BAABCP010000001">
    <property type="protein sequence ID" value="GAA3942841.1"/>
    <property type="molecule type" value="Genomic_DNA"/>
</dbReference>
<dbReference type="Pfam" id="PF04199">
    <property type="entry name" value="Cyclase"/>
    <property type="match status" value="1"/>
</dbReference>
<evidence type="ECO:0000313" key="1">
    <source>
        <dbReference type="EMBL" id="GAA3942841.1"/>
    </source>
</evidence>
<dbReference type="Gene3D" id="3.50.30.50">
    <property type="entry name" value="Putative cyclase"/>
    <property type="match status" value="1"/>
</dbReference>
<keyword evidence="2" id="KW-1185">Reference proteome</keyword>
<sequence length="227" mass="25001">MNVKKVVNISLALGSDYLHNTPEGVKNVQMSFEIIKDYPGGVGQQVRAVTMRLHHGTHVDAPMHFVPGGKAIDDFPLETFVGEAVLADLTPYVGENEAVQPEHLQAALKGRSITGKRLLMRTDWNAHYGEPDYLERAPYIGPAAVDWVVSQRPVLVGYDYAHSKDAPDTPREVYALKSFLENDILTMGYIRNLDQLPADGKLTLVAAPLAFEQVEASPIRAVVIVED</sequence>
<gene>
    <name evidence="1" type="ORF">GCM10022383_20900</name>
</gene>
<dbReference type="Proteomes" id="UP001501591">
    <property type="component" value="Unassembled WGS sequence"/>
</dbReference>
<accession>A0ABP7NE05</accession>
<comment type="caution">
    <text evidence="1">The sequence shown here is derived from an EMBL/GenBank/DDBJ whole genome shotgun (WGS) entry which is preliminary data.</text>
</comment>
<dbReference type="PANTHER" id="PTHR31118">
    <property type="entry name" value="CYCLASE-LIKE PROTEIN 2"/>
    <property type="match status" value="1"/>
</dbReference>
<reference evidence="2" key="1">
    <citation type="journal article" date="2019" name="Int. J. Syst. Evol. Microbiol.">
        <title>The Global Catalogue of Microorganisms (GCM) 10K type strain sequencing project: providing services to taxonomists for standard genome sequencing and annotation.</title>
        <authorList>
            <consortium name="The Broad Institute Genomics Platform"/>
            <consortium name="The Broad Institute Genome Sequencing Center for Infectious Disease"/>
            <person name="Wu L."/>
            <person name="Ma J."/>
        </authorList>
    </citation>
    <scope>NUCLEOTIDE SEQUENCE [LARGE SCALE GENOMIC DNA]</scope>
    <source>
        <strain evidence="2">JCM 17024</strain>
    </source>
</reference>
<evidence type="ECO:0000313" key="2">
    <source>
        <dbReference type="Proteomes" id="UP001501591"/>
    </source>
</evidence>
<protein>
    <submittedName>
        <fullName evidence="1">Cyclase family protein</fullName>
    </submittedName>
</protein>
<dbReference type="SUPFAM" id="SSF102198">
    <property type="entry name" value="Putative cyclase"/>
    <property type="match status" value="1"/>
</dbReference>
<proteinExistence type="predicted"/>